<dbReference type="InterPro" id="IPR050789">
    <property type="entry name" value="Diverse_Enzym_Activities"/>
</dbReference>
<sequence>MTRTFGHAIDWMRARVDSGQLPTGVLGVCSADGVLALEAFGTDGGRPATVDDRYALYSVTKPLTGLVIARAIERGLLTSETPLRVALPQAPAGAATLGQLLSHTSGIVDHELDGGESLRESLATALLESAPGTVRRYNNLAYEGAVAILEHATGEEFIDLFTELTDAAGAGTLSFDPADAHEIHDADLAGHDPSLVFAARHPAAGAVGSVHDLLAIGQSLLAGDSRIVAPTTLAAMQRSRTTGLPVLDEDLIKRFEDFGLAWNLPHRPGLLDHSLFGHTGWTGTQFWISRDSGLCVVALTNRLDSWRPEVGVDWDQLLNAAMSAR</sequence>
<evidence type="ECO:0000259" key="2">
    <source>
        <dbReference type="Pfam" id="PF00144"/>
    </source>
</evidence>
<dbReference type="PANTHER" id="PTHR43283">
    <property type="entry name" value="BETA-LACTAMASE-RELATED"/>
    <property type="match status" value="1"/>
</dbReference>
<dbReference type="SUPFAM" id="SSF56601">
    <property type="entry name" value="beta-lactamase/transpeptidase-like"/>
    <property type="match status" value="1"/>
</dbReference>
<gene>
    <name evidence="3" type="ORF">FHX53_002256</name>
</gene>
<organism evidence="3 4">
    <name type="scientific">Microcella alkalica</name>
    <dbReference type="NCBI Taxonomy" id="355930"/>
    <lineage>
        <taxon>Bacteria</taxon>
        <taxon>Bacillati</taxon>
        <taxon>Actinomycetota</taxon>
        <taxon>Actinomycetes</taxon>
        <taxon>Micrococcales</taxon>
        <taxon>Microbacteriaceae</taxon>
        <taxon>Microcella</taxon>
    </lineage>
</organism>
<evidence type="ECO:0000313" key="4">
    <source>
        <dbReference type="Proteomes" id="UP000585905"/>
    </source>
</evidence>
<dbReference type="Proteomes" id="UP000585905">
    <property type="component" value="Unassembled WGS sequence"/>
</dbReference>
<name>A0A839EBR5_9MICO</name>
<reference evidence="3 4" key="1">
    <citation type="submission" date="2020-07" db="EMBL/GenBank/DDBJ databases">
        <title>Sequencing the genomes of 1000 actinobacteria strains.</title>
        <authorList>
            <person name="Klenk H.-P."/>
        </authorList>
    </citation>
    <scope>NUCLEOTIDE SEQUENCE [LARGE SCALE GENOMIC DNA]</scope>
    <source>
        <strain evidence="3 4">DSM 19663</strain>
    </source>
</reference>
<keyword evidence="1" id="KW-0378">Hydrolase</keyword>
<keyword evidence="4" id="KW-1185">Reference proteome</keyword>
<dbReference type="Pfam" id="PF00144">
    <property type="entry name" value="Beta-lactamase"/>
    <property type="match status" value="1"/>
</dbReference>
<proteinExistence type="predicted"/>
<dbReference type="EMBL" id="JACGWX010000006">
    <property type="protein sequence ID" value="MBA8848646.1"/>
    <property type="molecule type" value="Genomic_DNA"/>
</dbReference>
<dbReference type="RefSeq" id="WP_182491425.1">
    <property type="nucleotide sequence ID" value="NZ_BAAAOV010000012.1"/>
</dbReference>
<feature type="domain" description="Beta-lactamase-related" evidence="2">
    <location>
        <begin position="10"/>
        <end position="305"/>
    </location>
</feature>
<protein>
    <submittedName>
        <fullName evidence="3">CubicO group peptidase (Beta-lactamase class C family)</fullName>
    </submittedName>
</protein>
<dbReference type="Gene3D" id="3.40.710.10">
    <property type="entry name" value="DD-peptidase/beta-lactamase superfamily"/>
    <property type="match status" value="1"/>
</dbReference>
<evidence type="ECO:0000313" key="3">
    <source>
        <dbReference type="EMBL" id="MBA8848646.1"/>
    </source>
</evidence>
<dbReference type="GO" id="GO:0016787">
    <property type="term" value="F:hydrolase activity"/>
    <property type="evidence" value="ECO:0007669"/>
    <property type="project" value="UniProtKB-KW"/>
</dbReference>
<dbReference type="InterPro" id="IPR001466">
    <property type="entry name" value="Beta-lactam-related"/>
</dbReference>
<evidence type="ECO:0000256" key="1">
    <source>
        <dbReference type="ARBA" id="ARBA00022801"/>
    </source>
</evidence>
<dbReference type="AlphaFoldDB" id="A0A839EBR5"/>
<dbReference type="InterPro" id="IPR012338">
    <property type="entry name" value="Beta-lactam/transpept-like"/>
</dbReference>
<accession>A0A839EBR5</accession>
<dbReference type="PANTHER" id="PTHR43283:SF11">
    <property type="entry name" value="BETA-LACTAMASE-RELATED DOMAIN-CONTAINING PROTEIN"/>
    <property type="match status" value="1"/>
</dbReference>
<comment type="caution">
    <text evidence="3">The sequence shown here is derived from an EMBL/GenBank/DDBJ whole genome shotgun (WGS) entry which is preliminary data.</text>
</comment>